<feature type="region of interest" description="Disordered" evidence="2">
    <location>
        <begin position="1"/>
        <end position="41"/>
    </location>
</feature>
<feature type="region of interest" description="Disordered" evidence="2">
    <location>
        <begin position="165"/>
        <end position="190"/>
    </location>
</feature>
<feature type="compositionally biased region" description="Acidic residues" evidence="2">
    <location>
        <begin position="10"/>
        <end position="30"/>
    </location>
</feature>
<reference evidence="3" key="1">
    <citation type="submission" date="2020-05" db="EMBL/GenBank/DDBJ databases">
        <authorList>
            <person name="Chiriac C."/>
            <person name="Salcher M."/>
            <person name="Ghai R."/>
            <person name="Kavagutti S V."/>
        </authorList>
    </citation>
    <scope>NUCLEOTIDE SEQUENCE</scope>
</reference>
<organism evidence="3">
    <name type="scientific">uncultured Caudovirales phage</name>
    <dbReference type="NCBI Taxonomy" id="2100421"/>
    <lineage>
        <taxon>Viruses</taxon>
        <taxon>Duplodnaviria</taxon>
        <taxon>Heunggongvirae</taxon>
        <taxon>Uroviricota</taxon>
        <taxon>Caudoviricetes</taxon>
        <taxon>Peduoviridae</taxon>
        <taxon>Maltschvirus</taxon>
        <taxon>Maltschvirus maltsch</taxon>
    </lineage>
</organism>
<evidence type="ECO:0000256" key="1">
    <source>
        <dbReference type="SAM" id="Coils"/>
    </source>
</evidence>
<dbReference type="EMBL" id="LR797242">
    <property type="protein sequence ID" value="CAB4195948.1"/>
    <property type="molecule type" value="Genomic_DNA"/>
</dbReference>
<accession>A0A6J5RQH8</accession>
<proteinExistence type="predicted"/>
<evidence type="ECO:0000256" key="2">
    <source>
        <dbReference type="SAM" id="MobiDB-lite"/>
    </source>
</evidence>
<feature type="region of interest" description="Disordered" evidence="2">
    <location>
        <begin position="249"/>
        <end position="287"/>
    </location>
</feature>
<protein>
    <submittedName>
        <fullName evidence="3">Uncharacterized protein</fullName>
    </submittedName>
</protein>
<gene>
    <name evidence="3" type="ORF">UFOVP1295_46</name>
</gene>
<sequence>MNAVTKPEKDDFEFEIEDNLPEVEVEDDTPEADRGRTPMPEDIVRELESDEMEDYSDKVKTRLKQMKKVWHDERREKEAAQREQQEAVSFARKISEENKKLKNTLSRGEQTLVDSYRQATELELSAAKREYKEAYEAGNPDLLIEAQEKLNSAGYRMEQVKNFKPTPLQEEDNSVNIQPEVVQRPQIDQKTAAWQKRNTWWGSPEYADMTALALGVHQKLENQNGKQYIGTDEYWSSIDKTMRQRFPEVFEEETKTGGGKPGTRTESNRPATVVAPASRSTSSKKVRLTASQVALARKLGLTPEQYAREQQKLNTEK</sequence>
<keyword evidence="1" id="KW-0175">Coiled coil</keyword>
<feature type="coiled-coil region" evidence="1">
    <location>
        <begin position="63"/>
        <end position="137"/>
    </location>
</feature>
<name>A0A6J5RQH8_9CAUD</name>
<evidence type="ECO:0000313" key="3">
    <source>
        <dbReference type="EMBL" id="CAB4195948.1"/>
    </source>
</evidence>